<dbReference type="InterPro" id="IPR007816">
    <property type="entry name" value="ResB-like_domain"/>
</dbReference>
<feature type="domain" description="ResB-like" evidence="7">
    <location>
        <begin position="31"/>
        <end position="392"/>
    </location>
</feature>
<dbReference type="STRING" id="1397694.GCA_000702585_01829"/>
<keyword evidence="5 6" id="KW-0472">Membrane</keyword>
<dbReference type="GO" id="GO:0016020">
    <property type="term" value="C:membrane"/>
    <property type="evidence" value="ECO:0007669"/>
    <property type="project" value="UniProtKB-SubCell"/>
</dbReference>
<dbReference type="Pfam" id="PF05140">
    <property type="entry name" value="ResB"/>
    <property type="match status" value="2"/>
</dbReference>
<sequence length="515" mass="58807">MLDMKYDGADLRSKRRPKSWIDRVWSFFASVKVGLWLIGLIIVGSAVGTIFPQEMYIPQQLPASQYYTQEYGTAGTIYYSLGFHNLYTSWWYISLIVMLTLSLIVASIDRFVPLYKALKYQPVRRTERFMRGQRLIGEGGGTEAQIDMMEQSLKAKRYRVKRDGDALLAEKHRFGRWGPYVNHVGLVIFFIGAMLRVFPAFHTDTLEWVREGDTVALEATGDEYYLRNDQFILEMYDPENNEEDAKFAEAIEKVGAVPKNYETELTLFKKAGTNEDGSPRLEEVETGSTKVNHPFKFDKYEVYQEQYSSRPEFLSMSFSVGDKETGDIYGPFTVDMNDPETTYELGEVAVSLRDLYPDFEIRNGEPDTKSPRALNPAFFFVVDTPEGTTETNLIGIRMNVADENNRYAIQFAGTELASTSGLRVKSDSTYPILIVGGTIFMIGIVMGMYWPHRRVWIRRHDDSDVLVAGFTNKNPSSLRREVSPLLEKAGLPIWEDQAMFEKQTDANSTNERGES</sequence>
<keyword evidence="4 6" id="KW-1133">Transmembrane helix</keyword>
<protein>
    <submittedName>
        <fullName evidence="8">Cytochrome c biogenesis protein CcsB</fullName>
    </submittedName>
</protein>
<feature type="transmembrane region" description="Helical" evidence="6">
    <location>
        <begin position="180"/>
        <end position="201"/>
    </location>
</feature>
<dbReference type="InterPro" id="IPR023494">
    <property type="entry name" value="Cyt_c_bgen_Ccs1/CcsB/ResB"/>
</dbReference>
<reference evidence="8 9" key="1">
    <citation type="submission" date="2018-06" db="EMBL/GenBank/DDBJ databases">
        <authorList>
            <consortium name="Pathogen Informatics"/>
            <person name="Doyle S."/>
        </authorList>
    </citation>
    <scope>NUCLEOTIDE SEQUENCE [LARGE SCALE GENOMIC DNA]</scope>
    <source>
        <strain evidence="8 9">NCTC13163</strain>
    </source>
</reference>
<gene>
    <name evidence="8" type="primary">ccsB</name>
    <name evidence="8" type="ORF">NCTC13163_01325</name>
</gene>
<evidence type="ECO:0000256" key="2">
    <source>
        <dbReference type="ARBA" id="ARBA00022692"/>
    </source>
</evidence>
<dbReference type="AlphaFoldDB" id="A0A377FTS9"/>
<dbReference type="GO" id="GO:0017004">
    <property type="term" value="P:cytochrome complex assembly"/>
    <property type="evidence" value="ECO:0007669"/>
    <property type="project" value="UniProtKB-KW"/>
</dbReference>
<dbReference type="EMBL" id="UGGP01000001">
    <property type="protein sequence ID" value="STO07964.1"/>
    <property type="molecule type" value="Genomic_DNA"/>
</dbReference>
<keyword evidence="3" id="KW-0201">Cytochrome c-type biogenesis</keyword>
<dbReference type="Proteomes" id="UP000254060">
    <property type="component" value="Unassembled WGS sequence"/>
</dbReference>
<evidence type="ECO:0000256" key="5">
    <source>
        <dbReference type="ARBA" id="ARBA00023136"/>
    </source>
</evidence>
<organism evidence="8 9">
    <name type="scientific">Exiguobacterium aurantiacum</name>
    <dbReference type="NCBI Taxonomy" id="33987"/>
    <lineage>
        <taxon>Bacteria</taxon>
        <taxon>Bacillati</taxon>
        <taxon>Bacillota</taxon>
        <taxon>Bacilli</taxon>
        <taxon>Bacillales</taxon>
        <taxon>Bacillales Family XII. Incertae Sedis</taxon>
        <taxon>Exiguobacterium</taxon>
    </lineage>
</organism>
<dbReference type="RefSeq" id="WP_034799109.1">
    <property type="nucleotide sequence ID" value="NZ_UGGP01000001.1"/>
</dbReference>
<evidence type="ECO:0000259" key="7">
    <source>
        <dbReference type="Pfam" id="PF05140"/>
    </source>
</evidence>
<evidence type="ECO:0000256" key="1">
    <source>
        <dbReference type="ARBA" id="ARBA00004141"/>
    </source>
</evidence>
<name>A0A377FTS9_9BACL</name>
<evidence type="ECO:0000256" key="6">
    <source>
        <dbReference type="SAM" id="Phobius"/>
    </source>
</evidence>
<dbReference type="PANTHER" id="PTHR31566">
    <property type="entry name" value="CYTOCHROME C BIOGENESIS PROTEIN CCS1, CHLOROPLASTIC"/>
    <property type="match status" value="1"/>
</dbReference>
<feature type="transmembrane region" description="Helical" evidence="6">
    <location>
        <begin position="24"/>
        <end position="51"/>
    </location>
</feature>
<feature type="transmembrane region" description="Helical" evidence="6">
    <location>
        <begin position="430"/>
        <end position="450"/>
    </location>
</feature>
<proteinExistence type="predicted"/>
<accession>A0A377FTS9</accession>
<evidence type="ECO:0000313" key="8">
    <source>
        <dbReference type="EMBL" id="STO07964.1"/>
    </source>
</evidence>
<feature type="domain" description="ResB-like" evidence="7">
    <location>
        <begin position="402"/>
        <end position="482"/>
    </location>
</feature>
<evidence type="ECO:0000256" key="4">
    <source>
        <dbReference type="ARBA" id="ARBA00022989"/>
    </source>
</evidence>
<comment type="subcellular location">
    <subcellularLocation>
        <location evidence="1">Membrane</location>
        <topology evidence="1">Multi-pass membrane protein</topology>
    </subcellularLocation>
</comment>
<evidence type="ECO:0000256" key="3">
    <source>
        <dbReference type="ARBA" id="ARBA00022748"/>
    </source>
</evidence>
<keyword evidence="2 6" id="KW-0812">Transmembrane</keyword>
<dbReference type="PANTHER" id="PTHR31566:SF0">
    <property type="entry name" value="CYTOCHROME C BIOGENESIS PROTEIN CCS1, CHLOROPLASTIC"/>
    <property type="match status" value="1"/>
</dbReference>
<feature type="transmembrane region" description="Helical" evidence="6">
    <location>
        <begin position="90"/>
        <end position="112"/>
    </location>
</feature>
<evidence type="ECO:0000313" key="9">
    <source>
        <dbReference type="Proteomes" id="UP000254060"/>
    </source>
</evidence>